<comment type="caution">
    <text evidence="2">The sequence shown here is derived from an EMBL/GenBank/DDBJ whole genome shotgun (WGS) entry which is preliminary data.</text>
</comment>
<keyword evidence="1" id="KW-0812">Transmembrane</keyword>
<gene>
    <name evidence="2" type="ORF">S01H1_62000</name>
</gene>
<protein>
    <submittedName>
        <fullName evidence="2">Uncharacterized protein</fullName>
    </submittedName>
</protein>
<accession>X0XT86</accession>
<dbReference type="EMBL" id="BARS01040693">
    <property type="protein sequence ID" value="GAG38522.1"/>
    <property type="molecule type" value="Genomic_DNA"/>
</dbReference>
<proteinExistence type="predicted"/>
<evidence type="ECO:0000256" key="1">
    <source>
        <dbReference type="SAM" id="Phobius"/>
    </source>
</evidence>
<evidence type="ECO:0000313" key="2">
    <source>
        <dbReference type="EMBL" id="GAG38522.1"/>
    </source>
</evidence>
<feature type="transmembrane region" description="Helical" evidence="1">
    <location>
        <begin position="44"/>
        <end position="62"/>
    </location>
</feature>
<keyword evidence="1" id="KW-1133">Transmembrane helix</keyword>
<reference evidence="2" key="1">
    <citation type="journal article" date="2014" name="Front. Microbiol.">
        <title>High frequency of phylogenetically diverse reductive dehalogenase-homologous genes in deep subseafloor sedimentary metagenomes.</title>
        <authorList>
            <person name="Kawai M."/>
            <person name="Futagami T."/>
            <person name="Toyoda A."/>
            <person name="Takaki Y."/>
            <person name="Nishi S."/>
            <person name="Hori S."/>
            <person name="Arai W."/>
            <person name="Tsubouchi T."/>
            <person name="Morono Y."/>
            <person name="Uchiyama I."/>
            <person name="Ito T."/>
            <person name="Fujiyama A."/>
            <person name="Inagaki F."/>
            <person name="Takami H."/>
        </authorList>
    </citation>
    <scope>NUCLEOTIDE SEQUENCE</scope>
    <source>
        <strain evidence="2">Expedition CK06-06</strain>
    </source>
</reference>
<keyword evidence="1" id="KW-0472">Membrane</keyword>
<feature type="transmembrane region" description="Helical" evidence="1">
    <location>
        <begin position="115"/>
        <end position="134"/>
    </location>
</feature>
<sequence length="136" mass="15602">MEDKKILKVIEPNPKPVRLFFFVMGIIATIAYRIIIVLNLYSPLWVKIAWYIGTIGFILYFGHRFNIAKKRANLVKDYKLIEAVGKADCIEPQKKLALHYLVETSLTSKSQWNSGMIFILSFAALLIGIFMDIYGV</sequence>
<feature type="transmembrane region" description="Helical" evidence="1">
    <location>
        <begin position="20"/>
        <end position="38"/>
    </location>
</feature>
<name>X0XT86_9ZZZZ</name>
<organism evidence="2">
    <name type="scientific">marine sediment metagenome</name>
    <dbReference type="NCBI Taxonomy" id="412755"/>
    <lineage>
        <taxon>unclassified sequences</taxon>
        <taxon>metagenomes</taxon>
        <taxon>ecological metagenomes</taxon>
    </lineage>
</organism>
<dbReference type="AlphaFoldDB" id="X0XT86"/>